<dbReference type="InterPro" id="IPR028263">
    <property type="entry name" value="FliG_N"/>
</dbReference>
<evidence type="ECO:0000256" key="3">
    <source>
        <dbReference type="ARBA" id="ARBA00010299"/>
    </source>
</evidence>
<dbReference type="GO" id="GO:0003774">
    <property type="term" value="F:cytoskeletal motor activity"/>
    <property type="evidence" value="ECO:0007669"/>
    <property type="project" value="InterPro"/>
</dbReference>
<evidence type="ECO:0000256" key="6">
    <source>
        <dbReference type="ARBA" id="ARBA00022500"/>
    </source>
</evidence>
<evidence type="ECO:0000256" key="7">
    <source>
        <dbReference type="ARBA" id="ARBA00022779"/>
    </source>
</evidence>
<evidence type="ECO:0000256" key="2">
    <source>
        <dbReference type="ARBA" id="ARBA00004413"/>
    </source>
</evidence>
<evidence type="ECO:0000256" key="9">
    <source>
        <dbReference type="ARBA" id="ARBA00023143"/>
    </source>
</evidence>
<protein>
    <recommendedName>
        <fullName evidence="4">Flagellar motor switch protein FliG</fullName>
    </recommendedName>
</protein>
<dbReference type="PANTHER" id="PTHR30534">
    <property type="entry name" value="FLAGELLAR MOTOR SWITCH PROTEIN FLIG"/>
    <property type="match status" value="1"/>
</dbReference>
<proteinExistence type="inferred from homology"/>
<evidence type="ECO:0000256" key="4">
    <source>
        <dbReference type="ARBA" id="ARBA00021870"/>
    </source>
</evidence>
<dbReference type="NCBIfam" id="TIGR00207">
    <property type="entry name" value="fliG"/>
    <property type="match status" value="1"/>
</dbReference>
<dbReference type="Pfam" id="PF14841">
    <property type="entry name" value="FliG_M"/>
    <property type="match status" value="1"/>
</dbReference>
<gene>
    <name evidence="14" type="ORF">SAMN06265218_106114</name>
</gene>
<dbReference type="InterPro" id="IPR011002">
    <property type="entry name" value="FliG_a-hlx"/>
</dbReference>
<keyword evidence="6" id="KW-0145">Chemotaxis</keyword>
<evidence type="ECO:0000313" key="15">
    <source>
        <dbReference type="Proteomes" id="UP000317593"/>
    </source>
</evidence>
<dbReference type="EMBL" id="FXTH01000006">
    <property type="protein sequence ID" value="SMO59445.1"/>
    <property type="molecule type" value="Genomic_DNA"/>
</dbReference>
<keyword evidence="7" id="KW-0283">Flagellar rotation</keyword>
<evidence type="ECO:0000256" key="10">
    <source>
        <dbReference type="SAM" id="Coils"/>
    </source>
</evidence>
<name>A0A521CJ84_9BACT</name>
<dbReference type="PRINTS" id="PR00954">
    <property type="entry name" value="FLGMOTORFLIG"/>
</dbReference>
<keyword evidence="5" id="KW-1003">Cell membrane</keyword>
<dbReference type="GO" id="GO:0071973">
    <property type="term" value="P:bacterial-type flagellum-dependent cell motility"/>
    <property type="evidence" value="ECO:0007669"/>
    <property type="project" value="InterPro"/>
</dbReference>
<dbReference type="PIRSF" id="PIRSF003161">
    <property type="entry name" value="FliG"/>
    <property type="match status" value="1"/>
</dbReference>
<accession>A0A521CJ84</accession>
<dbReference type="PANTHER" id="PTHR30534:SF0">
    <property type="entry name" value="FLAGELLAR MOTOR SWITCH PROTEIN FLIG"/>
    <property type="match status" value="1"/>
</dbReference>
<dbReference type="GO" id="GO:0009425">
    <property type="term" value="C:bacterial-type flagellum basal body"/>
    <property type="evidence" value="ECO:0007669"/>
    <property type="project" value="UniProtKB-SubCell"/>
</dbReference>
<evidence type="ECO:0000256" key="8">
    <source>
        <dbReference type="ARBA" id="ARBA00023136"/>
    </source>
</evidence>
<evidence type="ECO:0000259" key="13">
    <source>
        <dbReference type="Pfam" id="PF14842"/>
    </source>
</evidence>
<evidence type="ECO:0000313" key="14">
    <source>
        <dbReference type="EMBL" id="SMO59445.1"/>
    </source>
</evidence>
<keyword evidence="14" id="KW-0969">Cilium</keyword>
<keyword evidence="8" id="KW-0472">Membrane</keyword>
<dbReference type="Gene3D" id="1.10.220.30">
    <property type="match status" value="3"/>
</dbReference>
<dbReference type="OrthoDB" id="9780302at2"/>
<feature type="domain" description="Flagellar motor switch protein FliG N-terminal" evidence="13">
    <location>
        <begin position="14"/>
        <end position="116"/>
    </location>
</feature>
<dbReference type="Pfam" id="PF14842">
    <property type="entry name" value="FliG_N"/>
    <property type="match status" value="1"/>
</dbReference>
<feature type="coiled-coil region" evidence="10">
    <location>
        <begin position="297"/>
        <end position="328"/>
    </location>
</feature>
<dbReference type="GO" id="GO:0005886">
    <property type="term" value="C:plasma membrane"/>
    <property type="evidence" value="ECO:0007669"/>
    <property type="project" value="UniProtKB-SubCell"/>
</dbReference>
<keyword evidence="14" id="KW-0966">Cell projection</keyword>
<dbReference type="GO" id="GO:0006935">
    <property type="term" value="P:chemotaxis"/>
    <property type="evidence" value="ECO:0007669"/>
    <property type="project" value="UniProtKB-KW"/>
</dbReference>
<keyword evidence="9" id="KW-0975">Bacterial flagellum</keyword>
<keyword evidence="10" id="KW-0175">Coiled coil</keyword>
<organism evidence="14 15">
    <name type="scientific">Fodinibius sediminis</name>
    <dbReference type="NCBI Taxonomy" id="1214077"/>
    <lineage>
        <taxon>Bacteria</taxon>
        <taxon>Pseudomonadati</taxon>
        <taxon>Balneolota</taxon>
        <taxon>Balneolia</taxon>
        <taxon>Balneolales</taxon>
        <taxon>Balneolaceae</taxon>
        <taxon>Fodinibius</taxon>
    </lineage>
</organism>
<keyword evidence="15" id="KW-1185">Reference proteome</keyword>
<feature type="domain" description="Flagellar motor switch protein FliG C-terminal" evidence="11">
    <location>
        <begin position="227"/>
        <end position="331"/>
    </location>
</feature>
<evidence type="ECO:0000256" key="1">
    <source>
        <dbReference type="ARBA" id="ARBA00004117"/>
    </source>
</evidence>
<sequence>MPKQEQLIDDVSDLNGTQKVAVLLISLGVEKASSILKELRDDEVEAITLEIATMSNISPDVVEAVIQEFHGLIRSERYVLEGGMDYARNVLKEAKEEDEVQGIMKRLESKTGTDTFGLFQSAETSHIVQFLQDEHPQIAAVILAHLNVRRAGEILGELPPGYQTEISMRMATMGNISSEVIEEIEKVIRDQMGTTLTQSANLRRGTLAVANILNEVDISTERSVIGNIEKMDEELAHDIKSQMFLFEDIIELADRYVQIIIANIDRNDLVMGLKGVEDELVQKFMDNMSSRAKQMLIEDIEAAGQVHRNQVEEAQQRIVSKIKELEEEGQVSTRKSNAEEFIE</sequence>
<dbReference type="AlphaFoldDB" id="A0A521CJ84"/>
<evidence type="ECO:0000259" key="12">
    <source>
        <dbReference type="Pfam" id="PF14841"/>
    </source>
</evidence>
<dbReference type="Pfam" id="PF01706">
    <property type="entry name" value="FliG_C"/>
    <property type="match status" value="1"/>
</dbReference>
<keyword evidence="14" id="KW-0282">Flagellum</keyword>
<dbReference type="InterPro" id="IPR023087">
    <property type="entry name" value="Flg_Motor_Flig_C"/>
</dbReference>
<comment type="similarity">
    <text evidence="3">Belongs to the FliG family.</text>
</comment>
<dbReference type="Proteomes" id="UP000317593">
    <property type="component" value="Unassembled WGS sequence"/>
</dbReference>
<evidence type="ECO:0000259" key="11">
    <source>
        <dbReference type="Pfam" id="PF01706"/>
    </source>
</evidence>
<evidence type="ECO:0000256" key="5">
    <source>
        <dbReference type="ARBA" id="ARBA00022475"/>
    </source>
</evidence>
<feature type="domain" description="Flagellar motor switch protein FliG middle" evidence="12">
    <location>
        <begin position="125"/>
        <end position="198"/>
    </location>
</feature>
<comment type="subcellular location">
    <subcellularLocation>
        <location evidence="1">Bacterial flagellum basal body</location>
    </subcellularLocation>
    <subcellularLocation>
        <location evidence="2">Cell membrane</location>
        <topology evidence="2">Peripheral membrane protein</topology>
        <orientation evidence="2">Cytoplasmic side</orientation>
    </subcellularLocation>
</comment>
<dbReference type="InterPro" id="IPR032779">
    <property type="entry name" value="FliG_M"/>
</dbReference>
<dbReference type="RefSeq" id="WP_142714106.1">
    <property type="nucleotide sequence ID" value="NZ_FXTH01000006.1"/>
</dbReference>
<dbReference type="InterPro" id="IPR000090">
    <property type="entry name" value="Flg_Motor_Flig"/>
</dbReference>
<reference evidence="14 15" key="1">
    <citation type="submission" date="2017-05" db="EMBL/GenBank/DDBJ databases">
        <authorList>
            <person name="Varghese N."/>
            <person name="Submissions S."/>
        </authorList>
    </citation>
    <scope>NUCLEOTIDE SEQUENCE [LARGE SCALE GENOMIC DNA]</scope>
    <source>
        <strain evidence="14 15">DSM 21194</strain>
    </source>
</reference>
<dbReference type="SUPFAM" id="SSF48029">
    <property type="entry name" value="FliG"/>
    <property type="match status" value="2"/>
</dbReference>